<dbReference type="EMBL" id="CAKOAT010699598">
    <property type="protein sequence ID" value="CAH8386156.1"/>
    <property type="molecule type" value="Genomic_DNA"/>
</dbReference>
<dbReference type="PANTHER" id="PTHR31972:SF59">
    <property type="entry name" value="DUF868 DOMAIN-CONTAINING PROTEIN"/>
    <property type="match status" value="1"/>
</dbReference>
<sequence length="286" mass="31984">MKDFTSCSGENGVQVTDPSSSNAVKVSQNLVICIYRCCIRGRTCLITVTWTKNLMGQCVTVEVHDSCNRSLSKVEIKPWLFTKRKGSKNLEAYSCDIDVYWDLSSAKFGSSPEPLGGFYVCVVVDKEMVLLLGDMKKEAFRKTNAALSLGAVFIAKKEHVFGKRTFATKAQFSGDGKTHDVVIECDTSVSDPCLIVCVDGKTLMEVNRLRWKFRGNETIVVNRISVEVLWDVHSWFFGVPSSPGNGVFMFRNCQAVEKTLSSTQVPTSSRPQRFGFTLFLYAWKNE</sequence>
<proteinExistence type="predicted"/>
<feature type="region of interest" description="Disordered" evidence="1">
    <location>
        <begin position="1"/>
        <end position="20"/>
    </location>
</feature>
<name>A0ABC8LQQ7_ERUVS</name>
<evidence type="ECO:0000313" key="3">
    <source>
        <dbReference type="Proteomes" id="UP001642260"/>
    </source>
</evidence>
<dbReference type="AlphaFoldDB" id="A0ABC8LQQ7"/>
<dbReference type="InterPro" id="IPR008586">
    <property type="entry name" value="DUF868_pln"/>
</dbReference>
<reference evidence="2 3" key="1">
    <citation type="submission" date="2022-03" db="EMBL/GenBank/DDBJ databases">
        <authorList>
            <person name="Macdonald S."/>
            <person name="Ahmed S."/>
            <person name="Newling K."/>
        </authorList>
    </citation>
    <scope>NUCLEOTIDE SEQUENCE [LARGE SCALE GENOMIC DNA]</scope>
</reference>
<keyword evidence="3" id="KW-1185">Reference proteome</keyword>
<gene>
    <name evidence="2" type="ORF">ERUC_LOCUS38639</name>
</gene>
<accession>A0ABC8LQQ7</accession>
<evidence type="ECO:0000313" key="2">
    <source>
        <dbReference type="EMBL" id="CAH8386156.1"/>
    </source>
</evidence>
<evidence type="ECO:0000256" key="1">
    <source>
        <dbReference type="SAM" id="MobiDB-lite"/>
    </source>
</evidence>
<dbReference type="Pfam" id="PF05910">
    <property type="entry name" value="DUF868"/>
    <property type="match status" value="1"/>
</dbReference>
<protein>
    <recommendedName>
        <fullName evidence="4">DUF868 family protein</fullName>
    </recommendedName>
</protein>
<dbReference type="Proteomes" id="UP001642260">
    <property type="component" value="Unassembled WGS sequence"/>
</dbReference>
<comment type="caution">
    <text evidence="2">The sequence shown here is derived from an EMBL/GenBank/DDBJ whole genome shotgun (WGS) entry which is preliminary data.</text>
</comment>
<evidence type="ECO:0008006" key="4">
    <source>
        <dbReference type="Google" id="ProtNLM"/>
    </source>
</evidence>
<dbReference type="PANTHER" id="PTHR31972">
    <property type="entry name" value="EXPRESSED PROTEIN"/>
    <property type="match status" value="1"/>
</dbReference>
<organism evidence="2 3">
    <name type="scientific">Eruca vesicaria subsp. sativa</name>
    <name type="common">Garden rocket</name>
    <name type="synonym">Eruca sativa</name>
    <dbReference type="NCBI Taxonomy" id="29727"/>
    <lineage>
        <taxon>Eukaryota</taxon>
        <taxon>Viridiplantae</taxon>
        <taxon>Streptophyta</taxon>
        <taxon>Embryophyta</taxon>
        <taxon>Tracheophyta</taxon>
        <taxon>Spermatophyta</taxon>
        <taxon>Magnoliopsida</taxon>
        <taxon>eudicotyledons</taxon>
        <taxon>Gunneridae</taxon>
        <taxon>Pentapetalae</taxon>
        <taxon>rosids</taxon>
        <taxon>malvids</taxon>
        <taxon>Brassicales</taxon>
        <taxon>Brassicaceae</taxon>
        <taxon>Brassiceae</taxon>
        <taxon>Eruca</taxon>
    </lineage>
</organism>